<sequence length="152" mass="17137">MSILQEFKEFAIKGNMIDLAVGVIIGGAFSKITDSLVKDVFMPFISWIIGGDVDFSQWFIVLGDNPNNLTSLADLKAAGVNVLSYGSFLTILINFLLLAWIVFLMVKGINRLRRMHAREEEKPKKADEKPVPEPEDIKLLREIRDQLKTKNS</sequence>
<dbReference type="NCBIfam" id="NF010557">
    <property type="entry name" value="PRK13952.1"/>
    <property type="match status" value="1"/>
</dbReference>
<comment type="function">
    <text evidence="10">Channel that opens in response to stretch forces in the membrane lipid bilayer. May participate in the regulation of osmotic pressure changes within the cell.</text>
</comment>
<dbReference type="Gene3D" id="1.10.1200.120">
    <property type="entry name" value="Large-conductance mechanosensitive channel, MscL, domain 1"/>
    <property type="match status" value="1"/>
</dbReference>
<dbReference type="PANTHER" id="PTHR30266">
    <property type="entry name" value="MECHANOSENSITIVE CHANNEL MSCL"/>
    <property type="match status" value="1"/>
</dbReference>
<dbReference type="AlphaFoldDB" id="A0A1S8CTA2"/>
<dbReference type="RefSeq" id="WP_076878484.1">
    <property type="nucleotide sequence ID" value="NZ_MLCN01000025.1"/>
</dbReference>
<evidence type="ECO:0000256" key="11">
    <source>
        <dbReference type="SAM" id="MobiDB-lite"/>
    </source>
</evidence>
<keyword evidence="4 10" id="KW-1003">Cell membrane</keyword>
<accession>A0A1S8CTA2</accession>
<evidence type="ECO:0000256" key="9">
    <source>
        <dbReference type="ARBA" id="ARBA00023303"/>
    </source>
</evidence>
<dbReference type="OrthoDB" id="9810350at2"/>
<dbReference type="HAMAP" id="MF_00115">
    <property type="entry name" value="MscL"/>
    <property type="match status" value="1"/>
</dbReference>
<dbReference type="Proteomes" id="UP000192132">
    <property type="component" value="Unassembled WGS sequence"/>
</dbReference>
<name>A0A1S8CTA2_9GAMM</name>
<comment type="subunit">
    <text evidence="10">Homopentamer.</text>
</comment>
<dbReference type="GO" id="GO:0008381">
    <property type="term" value="F:mechanosensitive monoatomic ion channel activity"/>
    <property type="evidence" value="ECO:0007669"/>
    <property type="project" value="UniProtKB-UniRule"/>
</dbReference>
<dbReference type="PANTHER" id="PTHR30266:SF2">
    <property type="entry name" value="LARGE-CONDUCTANCE MECHANOSENSITIVE CHANNEL"/>
    <property type="match status" value="1"/>
</dbReference>
<protein>
    <recommendedName>
        <fullName evidence="10">Large-conductance mechanosensitive channel</fullName>
    </recommendedName>
</protein>
<comment type="caution">
    <text evidence="12">The sequence shown here is derived from an EMBL/GenBank/DDBJ whole genome shotgun (WGS) entry which is preliminary data.</text>
</comment>
<comment type="similarity">
    <text evidence="2 10">Belongs to the MscL family.</text>
</comment>
<evidence type="ECO:0000313" key="13">
    <source>
        <dbReference type="Proteomes" id="UP000192132"/>
    </source>
</evidence>
<evidence type="ECO:0000256" key="3">
    <source>
        <dbReference type="ARBA" id="ARBA00022448"/>
    </source>
</evidence>
<dbReference type="EMBL" id="MLCN01000025">
    <property type="protein sequence ID" value="ONG39238.1"/>
    <property type="molecule type" value="Genomic_DNA"/>
</dbReference>
<comment type="subcellular location">
    <subcellularLocation>
        <location evidence="10">Cell inner membrane</location>
        <topology evidence="10">Multi-pass membrane protein</topology>
    </subcellularLocation>
    <subcellularLocation>
        <location evidence="1">Cell membrane</location>
        <topology evidence="1">Multi-pass membrane protein</topology>
    </subcellularLocation>
</comment>
<reference evidence="12 13" key="1">
    <citation type="submission" date="2016-10" db="EMBL/GenBank/DDBJ databases">
        <title>Draft Genome sequence of Alkanindiges sp. strain H1.</title>
        <authorList>
            <person name="Subhash Y."/>
            <person name="Lee S."/>
        </authorList>
    </citation>
    <scope>NUCLEOTIDE SEQUENCE [LARGE SCALE GENOMIC DNA]</scope>
    <source>
        <strain evidence="12 13">H1</strain>
    </source>
</reference>
<gene>
    <name evidence="10" type="primary">mscL</name>
    <name evidence="12" type="ORF">BKE30_10055</name>
</gene>
<keyword evidence="7 10" id="KW-0406">Ion transport</keyword>
<evidence type="ECO:0000313" key="12">
    <source>
        <dbReference type="EMBL" id="ONG39238.1"/>
    </source>
</evidence>
<dbReference type="InterPro" id="IPR001185">
    <property type="entry name" value="MS_channel"/>
</dbReference>
<keyword evidence="5 10" id="KW-0812">Transmembrane</keyword>
<dbReference type="SUPFAM" id="SSF81330">
    <property type="entry name" value="Gated mechanosensitive channel"/>
    <property type="match status" value="1"/>
</dbReference>
<dbReference type="Pfam" id="PF01741">
    <property type="entry name" value="MscL"/>
    <property type="match status" value="1"/>
</dbReference>
<keyword evidence="9 10" id="KW-0407">Ion channel</keyword>
<dbReference type="PROSITE" id="PS01327">
    <property type="entry name" value="MSCL"/>
    <property type="match status" value="1"/>
</dbReference>
<dbReference type="InterPro" id="IPR019823">
    <property type="entry name" value="Mechanosensitive_channel_CS"/>
</dbReference>
<evidence type="ECO:0000256" key="4">
    <source>
        <dbReference type="ARBA" id="ARBA00022475"/>
    </source>
</evidence>
<keyword evidence="8 10" id="KW-0472">Membrane</keyword>
<evidence type="ECO:0000256" key="2">
    <source>
        <dbReference type="ARBA" id="ARBA00007254"/>
    </source>
</evidence>
<evidence type="ECO:0000256" key="7">
    <source>
        <dbReference type="ARBA" id="ARBA00023065"/>
    </source>
</evidence>
<dbReference type="InterPro" id="IPR037673">
    <property type="entry name" value="MSC/AndL"/>
</dbReference>
<evidence type="ECO:0000256" key="5">
    <source>
        <dbReference type="ARBA" id="ARBA00022692"/>
    </source>
</evidence>
<dbReference type="PRINTS" id="PR01264">
    <property type="entry name" value="MECHCHANNEL"/>
</dbReference>
<feature type="transmembrane region" description="Helical" evidence="10">
    <location>
        <begin position="82"/>
        <end position="106"/>
    </location>
</feature>
<evidence type="ECO:0000256" key="6">
    <source>
        <dbReference type="ARBA" id="ARBA00022989"/>
    </source>
</evidence>
<keyword evidence="6 10" id="KW-1133">Transmembrane helix</keyword>
<evidence type="ECO:0000256" key="8">
    <source>
        <dbReference type="ARBA" id="ARBA00023136"/>
    </source>
</evidence>
<organism evidence="12 13">
    <name type="scientific">Alkanindiges hydrocarboniclasticus</name>
    <dbReference type="NCBI Taxonomy" id="1907941"/>
    <lineage>
        <taxon>Bacteria</taxon>
        <taxon>Pseudomonadati</taxon>
        <taxon>Pseudomonadota</taxon>
        <taxon>Gammaproteobacteria</taxon>
        <taxon>Moraxellales</taxon>
        <taxon>Moraxellaceae</taxon>
        <taxon>Alkanindiges</taxon>
    </lineage>
</organism>
<dbReference type="InterPro" id="IPR036019">
    <property type="entry name" value="MscL_channel"/>
</dbReference>
<keyword evidence="3 10" id="KW-0813">Transport</keyword>
<dbReference type="GO" id="GO:0005886">
    <property type="term" value="C:plasma membrane"/>
    <property type="evidence" value="ECO:0007669"/>
    <property type="project" value="UniProtKB-SubCell"/>
</dbReference>
<evidence type="ECO:0000256" key="1">
    <source>
        <dbReference type="ARBA" id="ARBA00004651"/>
    </source>
</evidence>
<keyword evidence="13" id="KW-1185">Reference proteome</keyword>
<keyword evidence="10" id="KW-0997">Cell inner membrane</keyword>
<dbReference type="NCBIfam" id="TIGR00220">
    <property type="entry name" value="mscL"/>
    <property type="match status" value="1"/>
</dbReference>
<feature type="transmembrane region" description="Helical" evidence="10">
    <location>
        <begin position="41"/>
        <end position="62"/>
    </location>
</feature>
<feature type="region of interest" description="Disordered" evidence="11">
    <location>
        <begin position="117"/>
        <end position="136"/>
    </location>
</feature>
<proteinExistence type="inferred from homology"/>
<evidence type="ECO:0000256" key="10">
    <source>
        <dbReference type="HAMAP-Rule" id="MF_00115"/>
    </source>
</evidence>
<dbReference type="STRING" id="1907941.BKE30_10055"/>